<proteinExistence type="predicted"/>
<gene>
    <name evidence="2" type="primary">rnhA</name>
    <name evidence="2" type="ORF">DEX24_03810</name>
</gene>
<dbReference type="InterPro" id="IPR002156">
    <property type="entry name" value="RNaseH_domain"/>
</dbReference>
<feature type="domain" description="RNase H type-1" evidence="1">
    <location>
        <begin position="1"/>
        <end position="124"/>
    </location>
</feature>
<dbReference type="GO" id="GO:0003676">
    <property type="term" value="F:nucleic acid binding"/>
    <property type="evidence" value="ECO:0007669"/>
    <property type="project" value="InterPro"/>
</dbReference>
<reference evidence="2 3" key="1">
    <citation type="submission" date="2018-05" db="EMBL/GenBank/DDBJ databases">
        <title>Kurthia sibirica genome sequence.</title>
        <authorList>
            <person name="Maclea K.S."/>
            <person name="Goen A.E."/>
        </authorList>
    </citation>
    <scope>NUCLEOTIDE SEQUENCE [LARGE SCALE GENOMIC DNA]</scope>
    <source>
        <strain evidence="2 3">ATCC 49154</strain>
    </source>
</reference>
<evidence type="ECO:0000313" key="3">
    <source>
        <dbReference type="Proteomes" id="UP000245938"/>
    </source>
</evidence>
<sequence>MLEIYVDGASAGNPGLSGIGIFIKGEGQSLQISEAIGQSDNHTAEFIAMIRGLQEAQRLGSTFVSVRSDSKIVVASIEKRHAKHFKELVAQVLELVDSFELFFIKWVPSDQNRAADNLARQGIQKNKH</sequence>
<dbReference type="InterPro" id="IPR012337">
    <property type="entry name" value="RNaseH-like_sf"/>
</dbReference>
<dbReference type="InterPro" id="IPR053151">
    <property type="entry name" value="RNase_H-like"/>
</dbReference>
<dbReference type="Gene3D" id="3.30.420.10">
    <property type="entry name" value="Ribonuclease H-like superfamily/Ribonuclease H"/>
    <property type="match status" value="1"/>
</dbReference>
<dbReference type="Pfam" id="PF13456">
    <property type="entry name" value="RVT_3"/>
    <property type="match status" value="1"/>
</dbReference>
<dbReference type="EC" id="3.1.26.4" evidence="2"/>
<dbReference type="GO" id="GO:0004523">
    <property type="term" value="F:RNA-DNA hybrid ribonuclease activity"/>
    <property type="evidence" value="ECO:0007669"/>
    <property type="project" value="UniProtKB-EC"/>
</dbReference>
<dbReference type="SUPFAM" id="SSF53098">
    <property type="entry name" value="Ribonuclease H-like"/>
    <property type="match status" value="1"/>
</dbReference>
<name>A0A2U3APK6_9BACL</name>
<dbReference type="CDD" id="cd09279">
    <property type="entry name" value="RNase_HI_like"/>
    <property type="match status" value="1"/>
</dbReference>
<accession>A0A2U3APK6</accession>
<protein>
    <submittedName>
        <fullName evidence="2">Ribonuclease HI</fullName>
        <ecNumber evidence="2">3.1.26.4</ecNumber>
    </submittedName>
</protein>
<dbReference type="PANTHER" id="PTHR47723:SF19">
    <property type="entry name" value="POLYNUCLEOTIDYL TRANSFERASE, RIBONUCLEASE H-LIKE SUPERFAMILY PROTEIN"/>
    <property type="match status" value="1"/>
</dbReference>
<dbReference type="PANTHER" id="PTHR47723">
    <property type="entry name" value="OS05G0353850 PROTEIN"/>
    <property type="match status" value="1"/>
</dbReference>
<keyword evidence="3" id="KW-1185">Reference proteome</keyword>
<evidence type="ECO:0000259" key="1">
    <source>
        <dbReference type="PROSITE" id="PS50879"/>
    </source>
</evidence>
<dbReference type="InterPro" id="IPR036397">
    <property type="entry name" value="RNaseH_sf"/>
</dbReference>
<dbReference type="OrthoDB" id="7845843at2"/>
<dbReference type="PROSITE" id="PS50879">
    <property type="entry name" value="RNASE_H_1"/>
    <property type="match status" value="1"/>
</dbReference>
<dbReference type="Proteomes" id="UP000245938">
    <property type="component" value="Unassembled WGS sequence"/>
</dbReference>
<dbReference type="RefSeq" id="WP_109305071.1">
    <property type="nucleotide sequence ID" value="NZ_BJUF01000003.1"/>
</dbReference>
<organism evidence="2 3">
    <name type="scientific">Kurthia sibirica</name>
    <dbReference type="NCBI Taxonomy" id="202750"/>
    <lineage>
        <taxon>Bacteria</taxon>
        <taxon>Bacillati</taxon>
        <taxon>Bacillota</taxon>
        <taxon>Bacilli</taxon>
        <taxon>Bacillales</taxon>
        <taxon>Caryophanaceae</taxon>
        <taxon>Kurthia</taxon>
    </lineage>
</organism>
<keyword evidence="2" id="KW-0378">Hydrolase</keyword>
<dbReference type="AlphaFoldDB" id="A0A2U3APK6"/>
<comment type="caution">
    <text evidence="2">The sequence shown here is derived from an EMBL/GenBank/DDBJ whole genome shotgun (WGS) entry which is preliminary data.</text>
</comment>
<dbReference type="EMBL" id="QFVR01000003">
    <property type="protein sequence ID" value="PWI26467.1"/>
    <property type="molecule type" value="Genomic_DNA"/>
</dbReference>
<evidence type="ECO:0000313" key="2">
    <source>
        <dbReference type="EMBL" id="PWI26467.1"/>
    </source>
</evidence>